<keyword evidence="2" id="KW-1185">Reference proteome</keyword>
<evidence type="ECO:0000313" key="1">
    <source>
        <dbReference type="EMBL" id="CAF4874722.1"/>
    </source>
</evidence>
<name>A0A821TPD1_9NEOP</name>
<comment type="caution">
    <text evidence="1">The sequence shown here is derived from an EMBL/GenBank/DDBJ whole genome shotgun (WGS) entry which is preliminary data.</text>
</comment>
<sequence>MRNFFSTLIYNDYSGLENDLFANWSLYTTLETLQREVKKFVESGTRDDFLDLHNTFQRNIIANLPLYYAFYLLGLD</sequence>
<evidence type="ECO:0000313" key="2">
    <source>
        <dbReference type="Proteomes" id="UP000663880"/>
    </source>
</evidence>
<protein>
    <submittedName>
        <fullName evidence="1">Uncharacterized protein</fullName>
    </submittedName>
</protein>
<dbReference type="Proteomes" id="UP000663880">
    <property type="component" value="Unassembled WGS sequence"/>
</dbReference>
<dbReference type="EMBL" id="CAJOBZ010000024">
    <property type="protein sequence ID" value="CAF4874722.1"/>
    <property type="molecule type" value="Genomic_DNA"/>
</dbReference>
<dbReference type="AlphaFoldDB" id="A0A821TPD1"/>
<gene>
    <name evidence="1" type="ORF">PMACD_LOCUS9070</name>
</gene>
<reference evidence="1" key="1">
    <citation type="submission" date="2021-02" db="EMBL/GenBank/DDBJ databases">
        <authorList>
            <person name="Steward A R."/>
        </authorList>
    </citation>
    <scope>NUCLEOTIDE SEQUENCE</scope>
</reference>
<organism evidence="1 2">
    <name type="scientific">Pieris macdunnoughi</name>
    <dbReference type="NCBI Taxonomy" id="345717"/>
    <lineage>
        <taxon>Eukaryota</taxon>
        <taxon>Metazoa</taxon>
        <taxon>Ecdysozoa</taxon>
        <taxon>Arthropoda</taxon>
        <taxon>Hexapoda</taxon>
        <taxon>Insecta</taxon>
        <taxon>Pterygota</taxon>
        <taxon>Neoptera</taxon>
        <taxon>Endopterygota</taxon>
        <taxon>Lepidoptera</taxon>
        <taxon>Glossata</taxon>
        <taxon>Ditrysia</taxon>
        <taxon>Papilionoidea</taxon>
        <taxon>Pieridae</taxon>
        <taxon>Pierinae</taxon>
        <taxon>Pieris</taxon>
    </lineage>
</organism>
<accession>A0A821TPD1</accession>
<proteinExistence type="predicted"/>